<dbReference type="Proteomes" id="UP000189796">
    <property type="component" value="Chromosome I"/>
</dbReference>
<proteinExistence type="predicted"/>
<dbReference type="OrthoDB" id="8243513at2"/>
<dbReference type="RefSeq" id="WP_079602780.1">
    <property type="nucleotide sequence ID" value="NZ_LT670817.1"/>
</dbReference>
<sequence>MPDDPKDVVEAAIRSAFVSYPKEDDPDWRSPHWIKPEKCAHLAKVVMLELGAKGFQIVKKAT</sequence>
<evidence type="ECO:0000313" key="2">
    <source>
        <dbReference type="Proteomes" id="UP000189796"/>
    </source>
</evidence>
<dbReference type="EMBL" id="LT670817">
    <property type="protein sequence ID" value="SHH14751.1"/>
    <property type="molecule type" value="Genomic_DNA"/>
</dbReference>
<organism evidence="1 2">
    <name type="scientific">Bradyrhizobium erythrophlei</name>
    <dbReference type="NCBI Taxonomy" id="1437360"/>
    <lineage>
        <taxon>Bacteria</taxon>
        <taxon>Pseudomonadati</taxon>
        <taxon>Pseudomonadota</taxon>
        <taxon>Alphaproteobacteria</taxon>
        <taxon>Hyphomicrobiales</taxon>
        <taxon>Nitrobacteraceae</taxon>
        <taxon>Bradyrhizobium</taxon>
    </lineage>
</organism>
<dbReference type="AlphaFoldDB" id="A0A1M5QLT0"/>
<reference evidence="1 2" key="1">
    <citation type="submission" date="2016-11" db="EMBL/GenBank/DDBJ databases">
        <authorList>
            <person name="Jaros S."/>
            <person name="Januszkiewicz K."/>
            <person name="Wedrychowicz H."/>
        </authorList>
    </citation>
    <scope>NUCLEOTIDE SEQUENCE [LARGE SCALE GENOMIC DNA]</scope>
    <source>
        <strain evidence="1 2">GAS138</strain>
    </source>
</reference>
<accession>A0A1M5QLT0</accession>
<protein>
    <submittedName>
        <fullName evidence="1">Uncharacterized protein</fullName>
    </submittedName>
</protein>
<evidence type="ECO:0000313" key="1">
    <source>
        <dbReference type="EMBL" id="SHH14751.1"/>
    </source>
</evidence>
<gene>
    <name evidence="1" type="ORF">SAMN05443248_3861</name>
</gene>
<name>A0A1M5QLT0_9BRAD</name>